<protein>
    <submittedName>
        <fullName evidence="1">Uncharacterized protein</fullName>
    </submittedName>
</protein>
<accession>A0ACC2G5E6</accession>
<organism evidence="1 2">
    <name type="scientific">Dallia pectoralis</name>
    <name type="common">Alaska blackfish</name>
    <dbReference type="NCBI Taxonomy" id="75939"/>
    <lineage>
        <taxon>Eukaryota</taxon>
        <taxon>Metazoa</taxon>
        <taxon>Chordata</taxon>
        <taxon>Craniata</taxon>
        <taxon>Vertebrata</taxon>
        <taxon>Euteleostomi</taxon>
        <taxon>Actinopterygii</taxon>
        <taxon>Neopterygii</taxon>
        <taxon>Teleostei</taxon>
        <taxon>Protacanthopterygii</taxon>
        <taxon>Esociformes</taxon>
        <taxon>Umbridae</taxon>
        <taxon>Dallia</taxon>
    </lineage>
</organism>
<sequence length="371" mass="42056">MVDAMSLRKVNVVILVLLALAFLIIVQRNLLNLSDFLRRENEDTVPALILPFESEVSSEIRPDFVGSGEKIPVLITAAEERLGAVIAAINSVHQNSKANIVFNIVTMNNTVDHLKVWMSQPQLNNVKYNIIIFDPDLLNGKMTKDTQKLDSGKPLTFARFYMPVFIPDAEKAIYLDDDVIVQGDIQELFETTLKSGHAAAFSDDCDSASSKGIVRGAGNQNNYLGFLDFKKEAIKKLGMRANMCSFNPGVIVANLTEWKNQNITNQLEHWMELNVQDDIYSKTLTEGITPPMLIVFYKQYSRIDPLWHIRHLGLTGAGNRYSTQFVKAAKLLHWNGHYKPWSGTSSFTEVWDKWYILDPMGKFHPVRRHLE</sequence>
<comment type="caution">
    <text evidence="1">The sequence shown here is derived from an EMBL/GenBank/DDBJ whole genome shotgun (WGS) entry which is preliminary data.</text>
</comment>
<evidence type="ECO:0000313" key="1">
    <source>
        <dbReference type="EMBL" id="KAJ7998673.1"/>
    </source>
</evidence>
<keyword evidence="2" id="KW-1185">Reference proteome</keyword>
<proteinExistence type="predicted"/>
<dbReference type="EMBL" id="CM055744">
    <property type="protein sequence ID" value="KAJ7998673.1"/>
    <property type="molecule type" value="Genomic_DNA"/>
</dbReference>
<evidence type="ECO:0000313" key="2">
    <source>
        <dbReference type="Proteomes" id="UP001157502"/>
    </source>
</evidence>
<reference evidence="1" key="1">
    <citation type="submission" date="2021-05" db="EMBL/GenBank/DDBJ databases">
        <authorList>
            <person name="Pan Q."/>
            <person name="Jouanno E."/>
            <person name="Zahm M."/>
            <person name="Klopp C."/>
            <person name="Cabau C."/>
            <person name="Louis A."/>
            <person name="Berthelot C."/>
            <person name="Parey E."/>
            <person name="Roest Crollius H."/>
            <person name="Montfort J."/>
            <person name="Robinson-Rechavi M."/>
            <person name="Bouchez O."/>
            <person name="Lampietro C."/>
            <person name="Lopez Roques C."/>
            <person name="Donnadieu C."/>
            <person name="Postlethwait J."/>
            <person name="Bobe J."/>
            <person name="Dillon D."/>
            <person name="Chandos A."/>
            <person name="von Hippel F."/>
            <person name="Guiguen Y."/>
        </authorList>
    </citation>
    <scope>NUCLEOTIDE SEQUENCE</scope>
    <source>
        <strain evidence="1">YG-Jan2019</strain>
    </source>
</reference>
<name>A0ACC2G5E6_DALPE</name>
<gene>
    <name evidence="1" type="ORF">DPEC_G00207320</name>
</gene>
<dbReference type="Proteomes" id="UP001157502">
    <property type="component" value="Chromosome 17"/>
</dbReference>